<dbReference type="Proteomes" id="UP000294902">
    <property type="component" value="Unassembled WGS sequence"/>
</dbReference>
<accession>A0A4R3MDK0</accession>
<comment type="caution">
    <text evidence="2">The sequence shown here is derived from an EMBL/GenBank/DDBJ whole genome shotgun (WGS) entry which is preliminary data.</text>
</comment>
<feature type="domain" description="DUF4397" evidence="1">
    <location>
        <begin position="41"/>
        <end position="154"/>
    </location>
</feature>
<sequence>MNNYEIQSFFPLDQYLYNQEVSPRSYPPHYLKTLPTPRSNSYIRFANFTPTFPPIDVYLNGSIIASNLKFGEITNYYRVIPGKHLLSIYVANDRNNPFFATTITVPVADIISTFAFGFEDLSFYLISDDFRTLPDEVAVNFVHLSPNAPPLDLYIDGVLYFSAIYFKEATRYIVLDQKPLYNILLKIAGTDYTLINLPNMTLQPNNSYTFNVVGLYEGDPPLQIVTTLDGSTY</sequence>
<dbReference type="AlphaFoldDB" id="A0A4R3MDK0"/>
<proteinExistence type="predicted"/>
<evidence type="ECO:0000313" key="2">
    <source>
        <dbReference type="EMBL" id="TCT11631.1"/>
    </source>
</evidence>
<gene>
    <name evidence="2" type="ORF">EDC18_11810</name>
</gene>
<dbReference type="RefSeq" id="WP_132254210.1">
    <property type="nucleotide sequence ID" value="NZ_SMAL01000018.1"/>
</dbReference>
<dbReference type="EMBL" id="SMAL01000018">
    <property type="protein sequence ID" value="TCT11631.1"/>
    <property type="molecule type" value="Genomic_DNA"/>
</dbReference>
<dbReference type="InterPro" id="IPR025510">
    <property type="entry name" value="DUF4397"/>
</dbReference>
<reference evidence="2 3" key="1">
    <citation type="submission" date="2019-03" db="EMBL/GenBank/DDBJ databases">
        <title>Genomic Encyclopedia of Type Strains, Phase IV (KMG-IV): sequencing the most valuable type-strain genomes for metagenomic binning, comparative biology and taxonomic classification.</title>
        <authorList>
            <person name="Goeker M."/>
        </authorList>
    </citation>
    <scope>NUCLEOTIDE SEQUENCE [LARGE SCALE GENOMIC DNA]</scope>
    <source>
        <strain evidence="2 3">DSM 24629</strain>
    </source>
</reference>
<evidence type="ECO:0000313" key="3">
    <source>
        <dbReference type="Proteomes" id="UP000294902"/>
    </source>
</evidence>
<dbReference type="OrthoDB" id="9783299at2"/>
<name>A0A4R3MDK0_9FIRM</name>
<organism evidence="2 3">
    <name type="scientific">Natranaerovirga pectinivora</name>
    <dbReference type="NCBI Taxonomy" id="682400"/>
    <lineage>
        <taxon>Bacteria</taxon>
        <taxon>Bacillati</taxon>
        <taxon>Bacillota</taxon>
        <taxon>Clostridia</taxon>
        <taxon>Lachnospirales</taxon>
        <taxon>Natranaerovirgaceae</taxon>
        <taxon>Natranaerovirga</taxon>
    </lineage>
</organism>
<keyword evidence="3" id="KW-1185">Reference proteome</keyword>
<evidence type="ECO:0000259" key="1">
    <source>
        <dbReference type="Pfam" id="PF14344"/>
    </source>
</evidence>
<protein>
    <submittedName>
        <fullName evidence="2">Uncharacterized protein DUF4397</fullName>
    </submittedName>
</protein>
<dbReference type="Pfam" id="PF14344">
    <property type="entry name" value="DUF4397"/>
    <property type="match status" value="1"/>
</dbReference>